<organism evidence="1 2">
    <name type="scientific">Eiseniibacteriota bacterium</name>
    <dbReference type="NCBI Taxonomy" id="2212470"/>
    <lineage>
        <taxon>Bacteria</taxon>
        <taxon>Candidatus Eiseniibacteriota</taxon>
    </lineage>
</organism>
<evidence type="ECO:0000313" key="1">
    <source>
        <dbReference type="EMBL" id="TMQ64634.1"/>
    </source>
</evidence>
<protein>
    <submittedName>
        <fullName evidence="1">Uncharacterized protein</fullName>
    </submittedName>
</protein>
<sequence>MSPAPEPDPRHAGPAAARDFVYVIELETCARRTTAAGFAHERASALIALPDRAPDVGRERAIEYLRHISGGDLVAQQLLGVAQLVVGALAHGELEAEALCGQRSYPRSL</sequence>
<name>A0A538TLY5_UNCEI</name>
<reference evidence="1 2" key="1">
    <citation type="journal article" date="2019" name="Nat. Microbiol.">
        <title>Mediterranean grassland soil C-N compound turnover is dependent on rainfall and depth, and is mediated by genomically divergent microorganisms.</title>
        <authorList>
            <person name="Diamond S."/>
            <person name="Andeer P.F."/>
            <person name="Li Z."/>
            <person name="Crits-Christoph A."/>
            <person name="Burstein D."/>
            <person name="Anantharaman K."/>
            <person name="Lane K.R."/>
            <person name="Thomas B.C."/>
            <person name="Pan C."/>
            <person name="Northen T.R."/>
            <person name="Banfield J.F."/>
        </authorList>
    </citation>
    <scope>NUCLEOTIDE SEQUENCE [LARGE SCALE GENOMIC DNA]</scope>
    <source>
        <strain evidence="1">WS_8</strain>
    </source>
</reference>
<evidence type="ECO:0000313" key="2">
    <source>
        <dbReference type="Proteomes" id="UP000316609"/>
    </source>
</evidence>
<comment type="caution">
    <text evidence="1">The sequence shown here is derived from an EMBL/GenBank/DDBJ whole genome shotgun (WGS) entry which is preliminary data.</text>
</comment>
<gene>
    <name evidence="1" type="ORF">E6K78_08755</name>
</gene>
<dbReference type="EMBL" id="VBOY01000081">
    <property type="protein sequence ID" value="TMQ64634.1"/>
    <property type="molecule type" value="Genomic_DNA"/>
</dbReference>
<dbReference type="Proteomes" id="UP000316609">
    <property type="component" value="Unassembled WGS sequence"/>
</dbReference>
<proteinExistence type="predicted"/>
<dbReference type="AlphaFoldDB" id="A0A538TLY5"/>
<accession>A0A538TLY5</accession>